<feature type="domain" description="PDZ" evidence="6">
    <location>
        <begin position="271"/>
        <end position="363"/>
    </location>
</feature>
<keyword evidence="5" id="KW-0732">Signal</keyword>
<dbReference type="SUPFAM" id="SSF50494">
    <property type="entry name" value="Trypsin-like serine proteases"/>
    <property type="match status" value="1"/>
</dbReference>
<dbReference type="PANTHER" id="PTHR43343:SF3">
    <property type="entry name" value="PROTEASE DO-LIKE 8, CHLOROPLASTIC"/>
    <property type="match status" value="1"/>
</dbReference>
<feature type="chain" id="PRO_5022239418" evidence="5">
    <location>
        <begin position="37"/>
        <end position="388"/>
    </location>
</feature>
<protein>
    <submittedName>
        <fullName evidence="7">Periplasmic serine endoprotease DegP</fullName>
        <ecNumber evidence="7">3.4.21.107</ecNumber>
    </submittedName>
</protein>
<feature type="signal peptide" evidence="5">
    <location>
        <begin position="1"/>
        <end position="36"/>
    </location>
</feature>
<dbReference type="RefSeq" id="WP_145094710.1">
    <property type="nucleotide sequence ID" value="NZ_CP036274.1"/>
</dbReference>
<dbReference type="AlphaFoldDB" id="A0A517YID5"/>
<dbReference type="InterPro" id="IPR036034">
    <property type="entry name" value="PDZ_sf"/>
</dbReference>
<evidence type="ECO:0000256" key="2">
    <source>
        <dbReference type="ARBA" id="ARBA00022670"/>
    </source>
</evidence>
<evidence type="ECO:0000256" key="4">
    <source>
        <dbReference type="ARBA" id="ARBA00022825"/>
    </source>
</evidence>
<dbReference type="InterPro" id="IPR001478">
    <property type="entry name" value="PDZ"/>
</dbReference>
<evidence type="ECO:0000313" key="7">
    <source>
        <dbReference type="EMBL" id="QDU29993.1"/>
    </source>
</evidence>
<reference evidence="7 8" key="1">
    <citation type="submission" date="2019-02" db="EMBL/GenBank/DDBJ databases">
        <title>Deep-cultivation of Planctomycetes and their phenomic and genomic characterization uncovers novel biology.</title>
        <authorList>
            <person name="Wiegand S."/>
            <person name="Jogler M."/>
            <person name="Boedeker C."/>
            <person name="Pinto D."/>
            <person name="Vollmers J."/>
            <person name="Rivas-Marin E."/>
            <person name="Kohn T."/>
            <person name="Peeters S.H."/>
            <person name="Heuer A."/>
            <person name="Rast P."/>
            <person name="Oberbeckmann S."/>
            <person name="Bunk B."/>
            <person name="Jeske O."/>
            <person name="Meyerdierks A."/>
            <person name="Storesund J.E."/>
            <person name="Kallscheuer N."/>
            <person name="Luecker S."/>
            <person name="Lage O.M."/>
            <person name="Pohl T."/>
            <person name="Merkel B.J."/>
            <person name="Hornburger P."/>
            <person name="Mueller R.-W."/>
            <person name="Bruemmer F."/>
            <person name="Labrenz M."/>
            <person name="Spormann A.M."/>
            <person name="Op den Camp H."/>
            <person name="Overmann J."/>
            <person name="Amann R."/>
            <person name="Jetten M.S.M."/>
            <person name="Mascher T."/>
            <person name="Medema M.H."/>
            <person name="Devos D.P."/>
            <person name="Kaster A.-K."/>
            <person name="Ovreas L."/>
            <person name="Rohde M."/>
            <person name="Galperin M.Y."/>
            <person name="Jogler C."/>
        </authorList>
    </citation>
    <scope>NUCLEOTIDE SEQUENCE [LARGE SCALE GENOMIC DNA]</scope>
    <source>
        <strain evidence="7 8">ETA_A8</strain>
    </source>
</reference>
<dbReference type="Proteomes" id="UP000315017">
    <property type="component" value="Chromosome"/>
</dbReference>
<dbReference type="EC" id="3.4.21.107" evidence="7"/>
<keyword evidence="4" id="KW-0720">Serine protease</keyword>
<evidence type="ECO:0000256" key="3">
    <source>
        <dbReference type="ARBA" id="ARBA00022801"/>
    </source>
</evidence>
<dbReference type="Gene3D" id="2.30.42.10">
    <property type="match status" value="1"/>
</dbReference>
<evidence type="ECO:0000313" key="8">
    <source>
        <dbReference type="Proteomes" id="UP000315017"/>
    </source>
</evidence>
<dbReference type="Pfam" id="PF13365">
    <property type="entry name" value="Trypsin_2"/>
    <property type="match status" value="1"/>
</dbReference>
<dbReference type="InterPro" id="IPR001940">
    <property type="entry name" value="Peptidase_S1C"/>
</dbReference>
<gene>
    <name evidence="7" type="primary">degP_5</name>
    <name evidence="7" type="ORF">ETAA8_51110</name>
</gene>
<dbReference type="PRINTS" id="PR00834">
    <property type="entry name" value="PROTEASES2C"/>
</dbReference>
<dbReference type="InterPro" id="IPR051201">
    <property type="entry name" value="Chloro_Bact_Ser_Proteases"/>
</dbReference>
<evidence type="ECO:0000259" key="6">
    <source>
        <dbReference type="PROSITE" id="PS50106"/>
    </source>
</evidence>
<keyword evidence="2 7" id="KW-0645">Protease</keyword>
<dbReference type="EMBL" id="CP036274">
    <property type="protein sequence ID" value="QDU29993.1"/>
    <property type="molecule type" value="Genomic_DNA"/>
</dbReference>
<dbReference type="GO" id="GO:0004252">
    <property type="term" value="F:serine-type endopeptidase activity"/>
    <property type="evidence" value="ECO:0007669"/>
    <property type="project" value="InterPro"/>
</dbReference>
<comment type="similarity">
    <text evidence="1">Belongs to the peptidase S1C family.</text>
</comment>
<sequence precursor="true">MPVIRRNFRFWRLVRAHGTGLLLFAGGLTASLPATAEELISIDNRARLFAELARDVEHLEQQGNILKRTVKLVTPSVVHIEAKRDDDARNLNKTVEEAGSGVVIERAGKHFVITNRHVIKYSSLASIKIKLSDGRLLAPTQVWADRETDIAILAVPGKNLIPANIGDSDKLEIGDFVLAVGSPFGLSHSVTYGIISAKGRRDLQLGDDGVTNQDFLQTDAAINPGNSGGPLLNLRGEVVGINTAIASSSGGNEGIGFTIPVNMVMVVADQLIDHGQVVRAYLGVQLDATFTREEAIAAGLQRPEGARITGVTPRSPAEMARLQPGDVILNFNGYRVEDDDHLINLVSLTPVDKEVELTLMRDTQTVRLRVRVGNRSDLKPALETSRNE</sequence>
<dbReference type="Gene3D" id="2.40.10.120">
    <property type="match status" value="1"/>
</dbReference>
<dbReference type="GO" id="GO:0006508">
    <property type="term" value="P:proteolysis"/>
    <property type="evidence" value="ECO:0007669"/>
    <property type="project" value="UniProtKB-KW"/>
</dbReference>
<keyword evidence="8" id="KW-1185">Reference proteome</keyword>
<dbReference type="KEGG" id="aagg:ETAA8_51110"/>
<proteinExistence type="inferred from homology"/>
<dbReference type="PANTHER" id="PTHR43343">
    <property type="entry name" value="PEPTIDASE S12"/>
    <property type="match status" value="1"/>
</dbReference>
<keyword evidence="3 7" id="KW-0378">Hydrolase</keyword>
<evidence type="ECO:0000256" key="1">
    <source>
        <dbReference type="ARBA" id="ARBA00010541"/>
    </source>
</evidence>
<dbReference type="Pfam" id="PF13180">
    <property type="entry name" value="PDZ_2"/>
    <property type="match status" value="1"/>
</dbReference>
<organism evidence="7 8">
    <name type="scientific">Anatilimnocola aggregata</name>
    <dbReference type="NCBI Taxonomy" id="2528021"/>
    <lineage>
        <taxon>Bacteria</taxon>
        <taxon>Pseudomonadati</taxon>
        <taxon>Planctomycetota</taxon>
        <taxon>Planctomycetia</taxon>
        <taxon>Pirellulales</taxon>
        <taxon>Pirellulaceae</taxon>
        <taxon>Anatilimnocola</taxon>
    </lineage>
</organism>
<dbReference type="SUPFAM" id="SSF50156">
    <property type="entry name" value="PDZ domain-like"/>
    <property type="match status" value="1"/>
</dbReference>
<dbReference type="FunFam" id="2.40.10.10:FF:000001">
    <property type="entry name" value="Periplasmic serine protease DegS"/>
    <property type="match status" value="1"/>
</dbReference>
<dbReference type="InterPro" id="IPR009003">
    <property type="entry name" value="Peptidase_S1_PA"/>
</dbReference>
<evidence type="ECO:0000256" key="5">
    <source>
        <dbReference type="SAM" id="SignalP"/>
    </source>
</evidence>
<accession>A0A517YID5</accession>
<dbReference type="PROSITE" id="PS50106">
    <property type="entry name" value="PDZ"/>
    <property type="match status" value="1"/>
</dbReference>
<name>A0A517YID5_9BACT</name>
<dbReference type="OrthoDB" id="248175at2"/>
<dbReference type="SMART" id="SM00228">
    <property type="entry name" value="PDZ"/>
    <property type="match status" value="1"/>
</dbReference>